<evidence type="ECO:0000313" key="3">
    <source>
        <dbReference type="Proteomes" id="UP000030645"/>
    </source>
</evidence>
<reference evidence="3" key="1">
    <citation type="submission" date="2013-01" db="EMBL/GenBank/DDBJ databases">
        <title>Draft Genome Sequence of a Mulberry Tree, Morus notabilis C.K. Schneid.</title>
        <authorList>
            <person name="He N."/>
            <person name="Zhao S."/>
        </authorList>
    </citation>
    <scope>NUCLEOTIDE SEQUENCE</scope>
</reference>
<dbReference type="EMBL" id="KE345973">
    <property type="protein sequence ID" value="EXC22603.1"/>
    <property type="molecule type" value="Genomic_DNA"/>
</dbReference>
<feature type="compositionally biased region" description="Polar residues" evidence="1">
    <location>
        <begin position="77"/>
        <end position="102"/>
    </location>
</feature>
<accession>W9SD07</accession>
<evidence type="ECO:0000313" key="2">
    <source>
        <dbReference type="EMBL" id="EXC22603.1"/>
    </source>
</evidence>
<name>W9SD07_9ROSA</name>
<feature type="region of interest" description="Disordered" evidence="1">
    <location>
        <begin position="63"/>
        <end position="126"/>
    </location>
</feature>
<protein>
    <submittedName>
        <fullName evidence="2">Uncharacterized protein</fullName>
    </submittedName>
</protein>
<dbReference type="Proteomes" id="UP000030645">
    <property type="component" value="Unassembled WGS sequence"/>
</dbReference>
<sequence length="126" mass="14801">MSVQIENVQDQCMDLLATLDISQEQYLFMFNFMTMEPRWQRPFLHMPEHHRLIWIQQTMEQCTTQQVAPPPPQQMPSSLYFQPNMQTNPTPSNTFGQSTSPFQPFMPPFSRPNYTMPRGRDGSSQL</sequence>
<dbReference type="AlphaFoldDB" id="W9SD07"/>
<organism evidence="2 3">
    <name type="scientific">Morus notabilis</name>
    <dbReference type="NCBI Taxonomy" id="981085"/>
    <lineage>
        <taxon>Eukaryota</taxon>
        <taxon>Viridiplantae</taxon>
        <taxon>Streptophyta</taxon>
        <taxon>Embryophyta</taxon>
        <taxon>Tracheophyta</taxon>
        <taxon>Spermatophyta</taxon>
        <taxon>Magnoliopsida</taxon>
        <taxon>eudicotyledons</taxon>
        <taxon>Gunneridae</taxon>
        <taxon>Pentapetalae</taxon>
        <taxon>rosids</taxon>
        <taxon>fabids</taxon>
        <taxon>Rosales</taxon>
        <taxon>Moraceae</taxon>
        <taxon>Moreae</taxon>
        <taxon>Morus</taxon>
    </lineage>
</organism>
<proteinExistence type="predicted"/>
<evidence type="ECO:0000256" key="1">
    <source>
        <dbReference type="SAM" id="MobiDB-lite"/>
    </source>
</evidence>
<gene>
    <name evidence="2" type="ORF">L484_003171</name>
</gene>
<keyword evidence="3" id="KW-1185">Reference proteome</keyword>